<dbReference type="InterPro" id="IPR050328">
    <property type="entry name" value="Dev_Immune_Receptor"/>
</dbReference>
<evidence type="ECO:0000313" key="6">
    <source>
        <dbReference type="EMBL" id="KAK7790532.1"/>
    </source>
</evidence>
<dbReference type="Pfam" id="PF13855">
    <property type="entry name" value="LRR_8"/>
    <property type="match status" value="3"/>
</dbReference>
<evidence type="ECO:0000256" key="5">
    <source>
        <dbReference type="SAM" id="SignalP"/>
    </source>
</evidence>
<dbReference type="InterPro" id="IPR032675">
    <property type="entry name" value="LRR_dom_sf"/>
</dbReference>
<reference evidence="6 7" key="1">
    <citation type="submission" date="2024-03" db="EMBL/GenBank/DDBJ databases">
        <title>The genome assembly and annotation of the cricket Gryllus longicercus Weissman &amp; Gray.</title>
        <authorList>
            <person name="Szrajer S."/>
            <person name="Gray D."/>
            <person name="Ylla G."/>
        </authorList>
    </citation>
    <scope>NUCLEOTIDE SEQUENCE [LARGE SCALE GENOMIC DNA]</scope>
    <source>
        <strain evidence="6">DAG 2021-001</strain>
        <tissue evidence="6">Whole body minus gut</tissue>
    </source>
</reference>
<organism evidence="6 7">
    <name type="scientific">Gryllus longicercus</name>
    <dbReference type="NCBI Taxonomy" id="2509291"/>
    <lineage>
        <taxon>Eukaryota</taxon>
        <taxon>Metazoa</taxon>
        <taxon>Ecdysozoa</taxon>
        <taxon>Arthropoda</taxon>
        <taxon>Hexapoda</taxon>
        <taxon>Insecta</taxon>
        <taxon>Pterygota</taxon>
        <taxon>Neoptera</taxon>
        <taxon>Polyneoptera</taxon>
        <taxon>Orthoptera</taxon>
        <taxon>Ensifera</taxon>
        <taxon>Gryllidea</taxon>
        <taxon>Grylloidea</taxon>
        <taxon>Gryllidae</taxon>
        <taxon>Gryllinae</taxon>
        <taxon>Gryllus</taxon>
    </lineage>
</organism>
<dbReference type="Proteomes" id="UP001378592">
    <property type="component" value="Unassembled WGS sequence"/>
</dbReference>
<feature type="signal peptide" evidence="5">
    <location>
        <begin position="1"/>
        <end position="25"/>
    </location>
</feature>
<dbReference type="InterPro" id="IPR003591">
    <property type="entry name" value="Leu-rich_rpt_typical-subtyp"/>
</dbReference>
<dbReference type="PANTHER" id="PTHR24373:SF275">
    <property type="entry name" value="TIR DOMAIN-CONTAINING PROTEIN"/>
    <property type="match status" value="1"/>
</dbReference>
<accession>A0AAN9V2R9</accession>
<feature type="chain" id="PRO_5042857437" evidence="5">
    <location>
        <begin position="26"/>
        <end position="462"/>
    </location>
</feature>
<proteinExistence type="predicted"/>
<keyword evidence="2 5" id="KW-0732">Signal</keyword>
<evidence type="ECO:0000256" key="2">
    <source>
        <dbReference type="ARBA" id="ARBA00022729"/>
    </source>
</evidence>
<dbReference type="InterPro" id="IPR001611">
    <property type="entry name" value="Leu-rich_rpt"/>
</dbReference>
<keyword evidence="3" id="KW-0677">Repeat</keyword>
<comment type="caution">
    <text evidence="6">The sequence shown here is derived from an EMBL/GenBank/DDBJ whole genome shotgun (WGS) entry which is preliminary data.</text>
</comment>
<dbReference type="GO" id="GO:0005615">
    <property type="term" value="C:extracellular space"/>
    <property type="evidence" value="ECO:0007669"/>
    <property type="project" value="TreeGrafter"/>
</dbReference>
<dbReference type="EMBL" id="JAZDUA010000616">
    <property type="protein sequence ID" value="KAK7790532.1"/>
    <property type="molecule type" value="Genomic_DNA"/>
</dbReference>
<name>A0AAN9V2R9_9ORTH</name>
<keyword evidence="4" id="KW-1133">Transmembrane helix</keyword>
<dbReference type="SUPFAM" id="SSF52058">
    <property type="entry name" value="L domain-like"/>
    <property type="match status" value="1"/>
</dbReference>
<evidence type="ECO:0000256" key="1">
    <source>
        <dbReference type="ARBA" id="ARBA00022614"/>
    </source>
</evidence>
<evidence type="ECO:0000256" key="3">
    <source>
        <dbReference type="ARBA" id="ARBA00022737"/>
    </source>
</evidence>
<dbReference type="GO" id="GO:0031012">
    <property type="term" value="C:extracellular matrix"/>
    <property type="evidence" value="ECO:0007669"/>
    <property type="project" value="TreeGrafter"/>
</dbReference>
<sequence>MYILPTIWTISLTILSVCDIHETSAKDDPRCPSVCKCYPWPPRVHPAKMAANCSGRALKALPAHFQRHFASLDASFNDIEELSKDFFGDAKMVLSKINLSNNSIHTIDSRAFSMLPDLWIMNLTGNKIRHLHQDTFKVNTKLWYLILRGNTINFNQSTFLNAPQIGKLDLSYNNLHELGDNTFNEMPNIVYLRLHNNQFKKLQSSWFRPLRKLERLFLEHNQLTVLDVNTFIHSPKLFELSLSWNKLLLPYHTPFLRLPNLEYLHLSGCGFGNIPSHIFEFTPRVRMLWLSSNRLSTLPVDIFNYLESLIFLDACDNNLLCSCELKEVWDLCRYRHIAADVSCNVYLLEGTGEGEGEGEAQNQTATAAGAGGCFGRWDVLEEMVCNATDRPSLPAPSKDTSVEQLALYVSIGVVLLLSLCIVGSVTLYCRKYKSGWTSTVRGAHNLTYPDMMPLNIDREEAT</sequence>
<keyword evidence="4" id="KW-0472">Membrane</keyword>
<evidence type="ECO:0000313" key="7">
    <source>
        <dbReference type="Proteomes" id="UP001378592"/>
    </source>
</evidence>
<keyword evidence="7" id="KW-1185">Reference proteome</keyword>
<feature type="transmembrane region" description="Helical" evidence="4">
    <location>
        <begin position="405"/>
        <end position="429"/>
    </location>
</feature>
<dbReference type="AlphaFoldDB" id="A0AAN9V2R9"/>
<gene>
    <name evidence="6" type="ORF">R5R35_011939</name>
</gene>
<protein>
    <submittedName>
        <fullName evidence="6">Uncharacterized protein</fullName>
    </submittedName>
</protein>
<keyword evidence="1" id="KW-0433">Leucine-rich repeat</keyword>
<keyword evidence="4" id="KW-0812">Transmembrane</keyword>
<dbReference type="SMART" id="SM00369">
    <property type="entry name" value="LRR_TYP"/>
    <property type="match status" value="7"/>
</dbReference>
<dbReference type="PANTHER" id="PTHR24373">
    <property type="entry name" value="SLIT RELATED LEUCINE-RICH REPEAT NEURONAL PROTEIN"/>
    <property type="match status" value="1"/>
</dbReference>
<evidence type="ECO:0000256" key="4">
    <source>
        <dbReference type="SAM" id="Phobius"/>
    </source>
</evidence>
<dbReference type="Gene3D" id="3.80.10.10">
    <property type="entry name" value="Ribonuclease Inhibitor"/>
    <property type="match status" value="2"/>
</dbReference>